<evidence type="ECO:0008006" key="4">
    <source>
        <dbReference type="Google" id="ProtNLM"/>
    </source>
</evidence>
<evidence type="ECO:0000313" key="2">
    <source>
        <dbReference type="EMBL" id="KAH6869762.1"/>
    </source>
</evidence>
<comment type="caution">
    <text evidence="2">The sequence shown here is derived from an EMBL/GenBank/DDBJ whole genome shotgun (WGS) entry which is preliminary data.</text>
</comment>
<organism evidence="2 3">
    <name type="scientific">Thelonectria olida</name>
    <dbReference type="NCBI Taxonomy" id="1576542"/>
    <lineage>
        <taxon>Eukaryota</taxon>
        <taxon>Fungi</taxon>
        <taxon>Dikarya</taxon>
        <taxon>Ascomycota</taxon>
        <taxon>Pezizomycotina</taxon>
        <taxon>Sordariomycetes</taxon>
        <taxon>Hypocreomycetidae</taxon>
        <taxon>Hypocreales</taxon>
        <taxon>Nectriaceae</taxon>
        <taxon>Thelonectria</taxon>
    </lineage>
</organism>
<dbReference type="EMBL" id="JAGPYM010000066">
    <property type="protein sequence ID" value="KAH6869762.1"/>
    <property type="molecule type" value="Genomic_DNA"/>
</dbReference>
<protein>
    <recommendedName>
        <fullName evidence="4">Sodefrin-like factor</fullName>
    </recommendedName>
</protein>
<dbReference type="OrthoDB" id="4794181at2759"/>
<evidence type="ECO:0000256" key="1">
    <source>
        <dbReference type="SAM" id="SignalP"/>
    </source>
</evidence>
<proteinExistence type="predicted"/>
<evidence type="ECO:0000313" key="3">
    <source>
        <dbReference type="Proteomes" id="UP000777438"/>
    </source>
</evidence>
<name>A0A9P8VP50_9HYPO</name>
<reference evidence="2 3" key="1">
    <citation type="journal article" date="2021" name="Nat. Commun.">
        <title>Genetic determinants of endophytism in the Arabidopsis root mycobiome.</title>
        <authorList>
            <person name="Mesny F."/>
            <person name="Miyauchi S."/>
            <person name="Thiergart T."/>
            <person name="Pickel B."/>
            <person name="Atanasova L."/>
            <person name="Karlsson M."/>
            <person name="Huettel B."/>
            <person name="Barry K.W."/>
            <person name="Haridas S."/>
            <person name="Chen C."/>
            <person name="Bauer D."/>
            <person name="Andreopoulos W."/>
            <person name="Pangilinan J."/>
            <person name="LaButti K."/>
            <person name="Riley R."/>
            <person name="Lipzen A."/>
            <person name="Clum A."/>
            <person name="Drula E."/>
            <person name="Henrissat B."/>
            <person name="Kohler A."/>
            <person name="Grigoriev I.V."/>
            <person name="Martin F.M."/>
            <person name="Hacquard S."/>
        </authorList>
    </citation>
    <scope>NUCLEOTIDE SEQUENCE [LARGE SCALE GENOMIC DNA]</scope>
    <source>
        <strain evidence="2 3">MPI-CAGE-CH-0241</strain>
    </source>
</reference>
<sequence>MRFFWIAVACIAPVVYANEHSQCYCTVDDLSNRCVTEKACEVYASGMQIFENYNPENVNVTMLWHVCASLNVNKDGKVAYVSAFGGNEFLDACEQGASSCSDASGKKIGSECD</sequence>
<accession>A0A9P8VP50</accession>
<dbReference type="Proteomes" id="UP000777438">
    <property type="component" value="Unassembled WGS sequence"/>
</dbReference>
<feature type="signal peptide" evidence="1">
    <location>
        <begin position="1"/>
        <end position="17"/>
    </location>
</feature>
<keyword evidence="1" id="KW-0732">Signal</keyword>
<gene>
    <name evidence="2" type="ORF">B0T10DRAFT_568704</name>
</gene>
<keyword evidence="3" id="KW-1185">Reference proteome</keyword>
<feature type="chain" id="PRO_5040482933" description="Sodefrin-like factor" evidence="1">
    <location>
        <begin position="18"/>
        <end position="113"/>
    </location>
</feature>
<dbReference type="AlphaFoldDB" id="A0A9P8VP50"/>